<dbReference type="OrthoDB" id="5245408at2759"/>
<reference evidence="1 2" key="1">
    <citation type="submission" date="2019-03" db="EMBL/GenBank/DDBJ databases">
        <title>Draft genome sequence of Xylaria hypoxylon DSM 108379, a ubiquitous saprotrophic-parasitic fungi on hardwood.</title>
        <authorList>
            <person name="Buettner E."/>
            <person name="Leonhardt S."/>
            <person name="Gebauer A.M."/>
            <person name="Liers C."/>
            <person name="Hofrichter M."/>
            <person name="Kellner H."/>
        </authorList>
    </citation>
    <scope>NUCLEOTIDE SEQUENCE [LARGE SCALE GENOMIC DNA]</scope>
    <source>
        <strain evidence="1 2">DSM 108379</strain>
    </source>
</reference>
<dbReference type="Proteomes" id="UP000297716">
    <property type="component" value="Unassembled WGS sequence"/>
</dbReference>
<evidence type="ECO:0000313" key="2">
    <source>
        <dbReference type="Proteomes" id="UP000297716"/>
    </source>
</evidence>
<keyword evidence="2" id="KW-1185">Reference proteome</keyword>
<name>A0A4Z0YBJ7_9PEZI</name>
<dbReference type="EMBL" id="SKBN01000174">
    <property type="protein sequence ID" value="TGJ81314.1"/>
    <property type="molecule type" value="Genomic_DNA"/>
</dbReference>
<comment type="caution">
    <text evidence="1">The sequence shown here is derived from an EMBL/GenBank/DDBJ whole genome shotgun (WGS) entry which is preliminary data.</text>
</comment>
<accession>A0A4Z0YBJ7</accession>
<sequence length="273" mass="31429">MFPVPVINKRVGVGHHPQPTLQVFRLSFIKVRRNLLLALPPELRIAIYELVVSNESPPGRFIPISKWRTPALAQVNRQLRNEVIPVYYGQEDGFNLLLSYEPGSPDNAVRRFCEHYSQYLQYVQRLEIRIHQHNSVYGFHRAVDTEFGIKFNLIFAKSRPKRDIGLRIGNDETDWNDDIAAARVFEEESGEPIVVLEHTFCSAIGRGSSPGFSADLRLLAKHTKLANQWIVLLYAARIPRFQVIPSELERYFEVRIVDPTHVSMCHSRLQVFG</sequence>
<dbReference type="AlphaFoldDB" id="A0A4Z0YBJ7"/>
<evidence type="ECO:0000313" key="1">
    <source>
        <dbReference type="EMBL" id="TGJ81314.1"/>
    </source>
</evidence>
<protein>
    <submittedName>
        <fullName evidence="1">Uncharacterized protein</fullName>
    </submittedName>
</protein>
<gene>
    <name evidence="1" type="ORF">E0Z10_g7453</name>
</gene>
<proteinExistence type="predicted"/>
<organism evidence="1 2">
    <name type="scientific">Xylaria hypoxylon</name>
    <dbReference type="NCBI Taxonomy" id="37992"/>
    <lineage>
        <taxon>Eukaryota</taxon>
        <taxon>Fungi</taxon>
        <taxon>Dikarya</taxon>
        <taxon>Ascomycota</taxon>
        <taxon>Pezizomycotina</taxon>
        <taxon>Sordariomycetes</taxon>
        <taxon>Xylariomycetidae</taxon>
        <taxon>Xylariales</taxon>
        <taxon>Xylariaceae</taxon>
        <taxon>Xylaria</taxon>
    </lineage>
</organism>